<comment type="caution">
    <text evidence="1">The sequence shown here is derived from an EMBL/GenBank/DDBJ whole genome shotgun (WGS) entry which is preliminary data.</text>
</comment>
<dbReference type="RefSeq" id="WP_323466520.1">
    <property type="nucleotide sequence ID" value="NZ_CP144224.1"/>
</dbReference>
<evidence type="ECO:0000313" key="1">
    <source>
        <dbReference type="EMBL" id="MDV2885158.1"/>
    </source>
</evidence>
<dbReference type="Proteomes" id="UP001285636">
    <property type="component" value="Unassembled WGS sequence"/>
</dbReference>
<gene>
    <name evidence="1" type="ORF">RYX45_08190</name>
</gene>
<name>A0AAJ2KWD9_ALKPS</name>
<accession>A0AAJ2KWD9</accession>
<organism evidence="1 2">
    <name type="scientific">Alkalihalophilus pseudofirmus</name>
    <name type="common">Bacillus pseudofirmus</name>
    <dbReference type="NCBI Taxonomy" id="79885"/>
    <lineage>
        <taxon>Bacteria</taxon>
        <taxon>Bacillati</taxon>
        <taxon>Bacillota</taxon>
        <taxon>Bacilli</taxon>
        <taxon>Bacillales</taxon>
        <taxon>Bacillaceae</taxon>
        <taxon>Alkalihalophilus</taxon>
    </lineage>
</organism>
<dbReference type="EMBL" id="JAWJAY010000001">
    <property type="protein sequence ID" value="MDV2885158.1"/>
    <property type="molecule type" value="Genomic_DNA"/>
</dbReference>
<proteinExistence type="predicted"/>
<protein>
    <submittedName>
        <fullName evidence="1">Uncharacterized protein</fullName>
    </submittedName>
</protein>
<sequence>MKKMLYIWDIEKAIKEIVEEHDLQINYEFNNELSSPMSFNISTTTLKFNYLEVNGYLSKIRIKESKENLLKVIIYHELGYYVDYKKTKYDLRTFIYGDEEEIEQLKAQIETNAWEYGRTLVPIELVDAYDKVRELDKMLIKGL</sequence>
<reference evidence="1" key="1">
    <citation type="submission" date="2023-10" db="EMBL/GenBank/DDBJ databases">
        <title>Screening of Alkalihalophilus pseudofirmusBZ-TG-HK211 and Its Alleviation of Salt Stress on Rapeseed Growth.</title>
        <authorList>
            <person name="Zhao B."/>
            <person name="Guo T."/>
        </authorList>
    </citation>
    <scope>NUCLEOTIDE SEQUENCE</scope>
    <source>
        <strain evidence="1">BZ-TG-HK211</strain>
    </source>
</reference>
<evidence type="ECO:0000313" key="2">
    <source>
        <dbReference type="Proteomes" id="UP001285636"/>
    </source>
</evidence>
<dbReference type="AlphaFoldDB" id="A0AAJ2KWD9"/>